<comment type="caution">
    <text evidence="2">The sequence shown here is derived from an EMBL/GenBank/DDBJ whole genome shotgun (WGS) entry which is preliminary data.</text>
</comment>
<evidence type="ECO:0000259" key="1">
    <source>
        <dbReference type="PROSITE" id="PS51186"/>
    </source>
</evidence>
<evidence type="ECO:0000313" key="2">
    <source>
        <dbReference type="EMBL" id="TKC15887.1"/>
    </source>
</evidence>
<dbReference type="PROSITE" id="PS51186">
    <property type="entry name" value="GNAT"/>
    <property type="match status" value="1"/>
</dbReference>
<protein>
    <submittedName>
        <fullName evidence="2">GNAT family N-acetyltransferase</fullName>
    </submittedName>
</protein>
<keyword evidence="3" id="KW-1185">Reference proteome</keyword>
<keyword evidence="2" id="KW-0808">Transferase</keyword>
<dbReference type="RefSeq" id="WP_136832831.1">
    <property type="nucleotide sequence ID" value="NZ_SWBM01000004.1"/>
</dbReference>
<sequence length="266" mass="29901">MNMVMNKELAHVLERSEVDCLHSRLTAIKEIAGNPMGVEIQTFGSATAFSVKNIPGPSFNTIKGLKDGDEKYIDEIIDFYNGKKIPLRFELTPGHVSSTFLTYLSEIGFYQNDFHTTLYAKGHEAKGEKNLSIHELKRDEFETFAEIYTQGFQMPSFLKKGVAQNNEILHDKKGWTFYLGCIDDEPAGIGVLFMKDNIATLAAAATTPQFRNKGIQSSLIKHRIYHATQKGCNLLVSQARFGSTSQNNMERAGFKLGYTKSIWIKK</sequence>
<dbReference type="Gene3D" id="3.40.630.30">
    <property type="match status" value="1"/>
</dbReference>
<dbReference type="InterPro" id="IPR000182">
    <property type="entry name" value="GNAT_dom"/>
</dbReference>
<reference evidence="2 3" key="1">
    <citation type="journal article" date="2011" name="J. Microbiol.">
        <title>Bacillus kyonggiensis sp. nov., isolated from soil of a lettuce field.</title>
        <authorList>
            <person name="Dong K."/>
            <person name="Lee S."/>
        </authorList>
    </citation>
    <scope>NUCLEOTIDE SEQUENCE [LARGE SCALE GENOMIC DNA]</scope>
    <source>
        <strain evidence="2 3">NB22</strain>
    </source>
</reference>
<organism evidence="2 3">
    <name type="scientific">Robertmurraya kyonggiensis</name>
    <dbReference type="NCBI Taxonomy" id="1037680"/>
    <lineage>
        <taxon>Bacteria</taxon>
        <taxon>Bacillati</taxon>
        <taxon>Bacillota</taxon>
        <taxon>Bacilli</taxon>
        <taxon>Bacillales</taxon>
        <taxon>Bacillaceae</taxon>
        <taxon>Robertmurraya</taxon>
    </lineage>
</organism>
<dbReference type="SUPFAM" id="SSF55729">
    <property type="entry name" value="Acyl-CoA N-acyltransferases (Nat)"/>
    <property type="match status" value="1"/>
</dbReference>
<dbReference type="Proteomes" id="UP000307756">
    <property type="component" value="Unassembled WGS sequence"/>
</dbReference>
<evidence type="ECO:0000313" key="3">
    <source>
        <dbReference type="Proteomes" id="UP000307756"/>
    </source>
</evidence>
<dbReference type="AlphaFoldDB" id="A0A4U1D3T2"/>
<dbReference type="GO" id="GO:0016747">
    <property type="term" value="F:acyltransferase activity, transferring groups other than amino-acyl groups"/>
    <property type="evidence" value="ECO:0007669"/>
    <property type="project" value="InterPro"/>
</dbReference>
<proteinExistence type="predicted"/>
<dbReference type="OrthoDB" id="2350893at2"/>
<accession>A0A4U1D3T2</accession>
<feature type="domain" description="N-acetyltransferase" evidence="1">
    <location>
        <begin position="131"/>
        <end position="266"/>
    </location>
</feature>
<dbReference type="EMBL" id="SWBM01000004">
    <property type="protein sequence ID" value="TKC15887.1"/>
    <property type="molecule type" value="Genomic_DNA"/>
</dbReference>
<dbReference type="Pfam" id="PF00583">
    <property type="entry name" value="Acetyltransf_1"/>
    <property type="match status" value="1"/>
</dbReference>
<gene>
    <name evidence="2" type="ORF">FA727_17370</name>
</gene>
<name>A0A4U1D3T2_9BACI</name>
<dbReference type="InterPro" id="IPR016181">
    <property type="entry name" value="Acyl_CoA_acyltransferase"/>
</dbReference>